<evidence type="ECO:0000259" key="13">
    <source>
        <dbReference type="Pfam" id="PF06974"/>
    </source>
</evidence>
<keyword evidence="6" id="KW-0256">Endoplasmic reticulum</keyword>
<keyword evidence="15" id="KW-1185">Reference proteome</keyword>
<dbReference type="GO" id="GO:0005789">
    <property type="term" value="C:endoplasmic reticulum membrane"/>
    <property type="evidence" value="ECO:0007669"/>
    <property type="project" value="UniProtKB-SubCell"/>
</dbReference>
<dbReference type="GO" id="GO:0047196">
    <property type="term" value="F:long-chain-alcohol O-fatty-acyltransferase activity"/>
    <property type="evidence" value="ECO:0007669"/>
    <property type="project" value="UniProtKB-EC"/>
</dbReference>
<evidence type="ECO:0000259" key="12">
    <source>
        <dbReference type="Pfam" id="PF03007"/>
    </source>
</evidence>
<feature type="domain" description="O-acyltransferase WSD1-like N-terminal" evidence="12">
    <location>
        <begin position="68"/>
        <end position="203"/>
    </location>
</feature>
<evidence type="ECO:0000256" key="8">
    <source>
        <dbReference type="ARBA" id="ARBA00024360"/>
    </source>
</evidence>
<keyword evidence="11" id="KW-0812">Transmembrane</keyword>
<gene>
    <name evidence="14" type="ORF">TCM_036306</name>
</gene>
<dbReference type="UniPathway" id="UPA00282"/>
<evidence type="ECO:0000256" key="6">
    <source>
        <dbReference type="ARBA" id="ARBA00022824"/>
    </source>
</evidence>
<evidence type="ECO:0000256" key="7">
    <source>
        <dbReference type="ARBA" id="ARBA00023315"/>
    </source>
</evidence>
<dbReference type="Proteomes" id="UP000026915">
    <property type="component" value="Chromosome 8"/>
</dbReference>
<dbReference type="Gene3D" id="3.30.559.10">
    <property type="entry name" value="Chloramphenicol acetyltransferase-like domain"/>
    <property type="match status" value="1"/>
</dbReference>
<evidence type="ECO:0000256" key="5">
    <source>
        <dbReference type="ARBA" id="ARBA00022679"/>
    </source>
</evidence>
<evidence type="ECO:0000256" key="3">
    <source>
        <dbReference type="ARBA" id="ARBA00004771"/>
    </source>
</evidence>
<keyword evidence="5" id="KW-0808">Transferase</keyword>
<dbReference type="Pfam" id="PF06974">
    <property type="entry name" value="WS_DGAT_C"/>
    <property type="match status" value="1"/>
</dbReference>
<keyword evidence="7" id="KW-0012">Acyltransferase</keyword>
<evidence type="ECO:0000256" key="9">
    <source>
        <dbReference type="ARBA" id="ARBA00047604"/>
    </source>
</evidence>
<dbReference type="GO" id="GO:0008374">
    <property type="term" value="F:O-acyltransferase activity"/>
    <property type="evidence" value="ECO:0000318"/>
    <property type="project" value="GO_Central"/>
</dbReference>
<comment type="pathway">
    <text evidence="4">Lipid metabolism.</text>
</comment>
<accession>A0A061FRI2</accession>
<protein>
    <submittedName>
        <fullName evidence="14">O-acyltransferase family protein</fullName>
    </submittedName>
</protein>
<evidence type="ECO:0000256" key="2">
    <source>
        <dbReference type="ARBA" id="ARBA00004586"/>
    </source>
</evidence>
<evidence type="ECO:0000256" key="11">
    <source>
        <dbReference type="SAM" id="Phobius"/>
    </source>
</evidence>
<dbReference type="InterPro" id="IPR045034">
    <property type="entry name" value="O-acyltransferase_WSD1-like"/>
</dbReference>
<reference evidence="14 15" key="1">
    <citation type="journal article" date="2013" name="Genome Biol.">
        <title>The genome sequence of the most widely cultivated cacao type and its use to identify candidate genes regulating pod color.</title>
        <authorList>
            <person name="Motamayor J.C."/>
            <person name="Mockaitis K."/>
            <person name="Schmutz J."/>
            <person name="Haiminen N."/>
            <person name="Iii D.L."/>
            <person name="Cornejo O."/>
            <person name="Findley S.D."/>
            <person name="Zheng P."/>
            <person name="Utro F."/>
            <person name="Royaert S."/>
            <person name="Saski C."/>
            <person name="Jenkins J."/>
            <person name="Podicheti R."/>
            <person name="Zhao M."/>
            <person name="Scheffler B.E."/>
            <person name="Stack J.C."/>
            <person name="Feltus F.A."/>
            <person name="Mustiga G.M."/>
            <person name="Amores F."/>
            <person name="Phillips W."/>
            <person name="Marelli J.P."/>
            <person name="May G.D."/>
            <person name="Shapiro H."/>
            <person name="Ma J."/>
            <person name="Bustamante C.D."/>
            <person name="Schnell R.J."/>
            <person name="Main D."/>
            <person name="Gilbert D."/>
            <person name="Parida L."/>
            <person name="Kuhn D.N."/>
        </authorList>
    </citation>
    <scope>NUCLEOTIDE SEQUENCE [LARGE SCALE GENOMIC DNA]</scope>
    <source>
        <strain evidence="15">cv. Matina 1-6</strain>
    </source>
</reference>
<evidence type="ECO:0000256" key="4">
    <source>
        <dbReference type="ARBA" id="ARBA00005189"/>
    </source>
</evidence>
<dbReference type="InterPro" id="IPR004255">
    <property type="entry name" value="O-acyltransferase_WSD1_N"/>
</dbReference>
<dbReference type="EMBL" id="CM001886">
    <property type="protein sequence ID" value="EOY17134.1"/>
    <property type="molecule type" value="Genomic_DNA"/>
</dbReference>
<evidence type="ECO:0000313" key="14">
    <source>
        <dbReference type="EMBL" id="EOY17134.1"/>
    </source>
</evidence>
<comment type="pathway">
    <text evidence="3">Glycerolipid metabolism; triacylglycerol biosynthesis.</text>
</comment>
<proteinExistence type="inferred from homology"/>
<comment type="catalytic activity">
    <reaction evidence="10">
        <text>an acyl-CoA + a 1,2-diacyl-sn-glycerol = a triacyl-sn-glycerol + CoA</text>
        <dbReference type="Rhea" id="RHEA:10868"/>
        <dbReference type="ChEBI" id="CHEBI:17815"/>
        <dbReference type="ChEBI" id="CHEBI:57287"/>
        <dbReference type="ChEBI" id="CHEBI:58342"/>
        <dbReference type="ChEBI" id="CHEBI:64615"/>
        <dbReference type="EC" id="2.3.1.20"/>
    </reaction>
</comment>
<dbReference type="PANTHER" id="PTHR31650">
    <property type="entry name" value="O-ACYLTRANSFERASE (WSD1-LIKE) FAMILY PROTEIN"/>
    <property type="match status" value="1"/>
</dbReference>
<dbReference type="InterPro" id="IPR023213">
    <property type="entry name" value="CAT-like_dom_sf"/>
</dbReference>
<dbReference type="InParanoid" id="A0A061FRI2"/>
<dbReference type="eggNOG" id="ENOG502S35Q">
    <property type="taxonomic scope" value="Eukaryota"/>
</dbReference>
<keyword evidence="11" id="KW-0472">Membrane</keyword>
<dbReference type="GO" id="GO:0019432">
    <property type="term" value="P:triglyceride biosynthetic process"/>
    <property type="evidence" value="ECO:0000318"/>
    <property type="project" value="GO_Central"/>
</dbReference>
<dbReference type="GO" id="GO:0005886">
    <property type="term" value="C:plasma membrane"/>
    <property type="evidence" value="ECO:0000318"/>
    <property type="project" value="GO_Central"/>
</dbReference>
<comment type="subcellular location">
    <subcellularLocation>
        <location evidence="1">Cell membrane</location>
        <topology evidence="1">Single-pass membrane protein</topology>
    </subcellularLocation>
    <subcellularLocation>
        <location evidence="2">Endoplasmic reticulum membrane</location>
    </subcellularLocation>
</comment>
<sequence>MDIIDLRSGSHLGLKQIKVTREMEEGRSVSGEDNEPLSPMARMFHEPDSNVYIITIVGFKNPIEPNSFKANLVHTLLKHPRFSSVQVADENNGGELKWVQTEVELEKHVIVPKVDEEMASQGAADKFIEDYISNMSKTKISMSIPMWDCHILNLKTSDAESVLVLRVHHSLGDGTSLMSLLISCSRKLFDPLALPTFPAMKKKPIATTTWLCFWIKLWSFFLLIWNTLVDMLMCVATLYFYKDTPTPLKPPSRSVACTPKRIVRRTFSLDDVKLVKNATNTLIWLIRVYLKCFAIGPFVDRQRCRPSNHSSRLISLDISTVNMRHEAGKEWEDNLPNNIRLRATLFINLRSSPGIYALGEMLKKNSKAEWGNKIGYVLFPFTIALKDNPLEYIRDVKEAMDRKKASLEAKFRHLMATVFVRFYRTRLAKFPSTTMWFSNVAGPQDEITIFGNQVTYIAPSLYGQPVALTIHVVSYAKKMSMVLSVDDNIIPDPYQLCDDLEESLKLIKKSVISQ</sequence>
<comment type="similarity">
    <text evidence="8">In the N-terminal section; belongs to the long-chain O-acyltransferase family.</text>
</comment>
<feature type="transmembrane region" description="Helical" evidence="11">
    <location>
        <begin position="217"/>
        <end position="241"/>
    </location>
</feature>
<dbReference type="Gramene" id="EOY17134">
    <property type="protein sequence ID" value="EOY17134"/>
    <property type="gene ID" value="TCM_036306"/>
</dbReference>
<keyword evidence="11" id="KW-1133">Transmembrane helix</keyword>
<dbReference type="Pfam" id="PF03007">
    <property type="entry name" value="WS_DGAT_cat"/>
    <property type="match status" value="1"/>
</dbReference>
<dbReference type="AlphaFoldDB" id="A0A061FRI2"/>
<dbReference type="HOGENOM" id="CLU_027831_0_0_1"/>
<dbReference type="GO" id="GO:0004144">
    <property type="term" value="F:diacylglycerol O-acyltransferase activity"/>
    <property type="evidence" value="ECO:0007669"/>
    <property type="project" value="UniProtKB-EC"/>
</dbReference>
<evidence type="ECO:0000256" key="10">
    <source>
        <dbReference type="ARBA" id="ARBA00048109"/>
    </source>
</evidence>
<comment type="catalytic activity">
    <reaction evidence="9">
        <text>a long chain fatty alcohol + a fatty acyl-CoA = a long-chain alcohol wax ester + CoA</text>
        <dbReference type="Rhea" id="RHEA:38443"/>
        <dbReference type="ChEBI" id="CHEBI:17135"/>
        <dbReference type="ChEBI" id="CHEBI:57287"/>
        <dbReference type="ChEBI" id="CHEBI:77636"/>
        <dbReference type="ChEBI" id="CHEBI:235323"/>
        <dbReference type="EC" id="2.3.1.75"/>
    </reaction>
</comment>
<organism evidence="14 15">
    <name type="scientific">Theobroma cacao</name>
    <name type="common">Cacao</name>
    <name type="synonym">Cocoa</name>
    <dbReference type="NCBI Taxonomy" id="3641"/>
    <lineage>
        <taxon>Eukaryota</taxon>
        <taxon>Viridiplantae</taxon>
        <taxon>Streptophyta</taxon>
        <taxon>Embryophyta</taxon>
        <taxon>Tracheophyta</taxon>
        <taxon>Spermatophyta</taxon>
        <taxon>Magnoliopsida</taxon>
        <taxon>eudicotyledons</taxon>
        <taxon>Gunneridae</taxon>
        <taxon>Pentapetalae</taxon>
        <taxon>rosids</taxon>
        <taxon>malvids</taxon>
        <taxon>Malvales</taxon>
        <taxon>Malvaceae</taxon>
        <taxon>Byttnerioideae</taxon>
        <taxon>Theobroma</taxon>
    </lineage>
</organism>
<evidence type="ECO:0000313" key="15">
    <source>
        <dbReference type="Proteomes" id="UP000026915"/>
    </source>
</evidence>
<evidence type="ECO:0000256" key="1">
    <source>
        <dbReference type="ARBA" id="ARBA00004162"/>
    </source>
</evidence>
<dbReference type="PANTHER" id="PTHR31650:SF38">
    <property type="entry name" value="O-ACYLTRANSFERASE WSD1-LIKE"/>
    <property type="match status" value="1"/>
</dbReference>
<dbReference type="SUPFAM" id="SSF52777">
    <property type="entry name" value="CoA-dependent acyltransferases"/>
    <property type="match status" value="1"/>
</dbReference>
<dbReference type="InterPro" id="IPR009721">
    <property type="entry name" value="O-acyltransferase_WSD1_C"/>
</dbReference>
<name>A0A061FRI2_THECC</name>
<feature type="domain" description="O-acyltransferase WSD1 C-terminal" evidence="13">
    <location>
        <begin position="370"/>
        <end position="508"/>
    </location>
</feature>
<dbReference type="OMA" id="NDHIIVP"/>